<dbReference type="OrthoDB" id="676860at2"/>
<dbReference type="EMBL" id="QLLL01000005">
    <property type="protein sequence ID" value="RAJ04071.1"/>
    <property type="molecule type" value="Genomic_DNA"/>
</dbReference>
<dbReference type="RefSeq" id="WP_111598383.1">
    <property type="nucleotide sequence ID" value="NZ_QLLL01000005.1"/>
</dbReference>
<proteinExistence type="predicted"/>
<protein>
    <submittedName>
        <fullName evidence="1">Uncharacterized protein</fullName>
    </submittedName>
</protein>
<sequence>MLTIKNYYLAQSGDGKQFINFELVGNIEVFQSNSGKFYVDIKKCKMPTRLDEATAKLMIGKQISGTIVKKECAAYEYAIPATGEVVTLTHRYEYEP</sequence>
<keyword evidence="2" id="KW-1185">Reference proteome</keyword>
<comment type="caution">
    <text evidence="1">The sequence shown here is derived from an EMBL/GenBank/DDBJ whole genome shotgun (WGS) entry which is preliminary data.</text>
</comment>
<name>A0A327QID5_9BACT</name>
<reference evidence="1 2" key="1">
    <citation type="submission" date="2018-06" db="EMBL/GenBank/DDBJ databases">
        <title>Genomic Encyclopedia of Archaeal and Bacterial Type Strains, Phase II (KMG-II): from individual species to whole genera.</title>
        <authorList>
            <person name="Goeker M."/>
        </authorList>
    </citation>
    <scope>NUCLEOTIDE SEQUENCE [LARGE SCALE GENOMIC DNA]</scope>
    <source>
        <strain evidence="1 2">DSM 23857</strain>
    </source>
</reference>
<evidence type="ECO:0000313" key="2">
    <source>
        <dbReference type="Proteomes" id="UP000249547"/>
    </source>
</evidence>
<organism evidence="1 2">
    <name type="scientific">Chitinophaga skermanii</name>
    <dbReference type="NCBI Taxonomy" id="331697"/>
    <lineage>
        <taxon>Bacteria</taxon>
        <taxon>Pseudomonadati</taxon>
        <taxon>Bacteroidota</taxon>
        <taxon>Chitinophagia</taxon>
        <taxon>Chitinophagales</taxon>
        <taxon>Chitinophagaceae</taxon>
        <taxon>Chitinophaga</taxon>
    </lineage>
</organism>
<gene>
    <name evidence="1" type="ORF">LX64_02948</name>
</gene>
<evidence type="ECO:0000313" key="1">
    <source>
        <dbReference type="EMBL" id="RAJ04071.1"/>
    </source>
</evidence>
<accession>A0A327QID5</accession>
<dbReference type="AlphaFoldDB" id="A0A327QID5"/>
<dbReference type="Proteomes" id="UP000249547">
    <property type="component" value="Unassembled WGS sequence"/>
</dbReference>